<dbReference type="NCBIfam" id="TIGR02246">
    <property type="entry name" value="SgcJ/EcaC family oxidoreductase"/>
    <property type="match status" value="1"/>
</dbReference>
<dbReference type="Pfam" id="PF14534">
    <property type="entry name" value="DUF4440"/>
    <property type="match status" value="1"/>
</dbReference>
<dbReference type="OrthoDB" id="9803476at2"/>
<keyword evidence="3" id="KW-1185">Reference proteome</keyword>
<proteinExistence type="predicted"/>
<feature type="domain" description="DUF4440" evidence="1">
    <location>
        <begin position="11"/>
        <end position="122"/>
    </location>
</feature>
<accession>A0A562IR72</accession>
<dbReference type="InterPro" id="IPR027843">
    <property type="entry name" value="DUF4440"/>
</dbReference>
<dbReference type="InterPro" id="IPR011944">
    <property type="entry name" value="Steroid_delta5-4_isomerase"/>
</dbReference>
<organism evidence="2 3">
    <name type="scientific">Modestobacter roseus</name>
    <dbReference type="NCBI Taxonomy" id="1181884"/>
    <lineage>
        <taxon>Bacteria</taxon>
        <taxon>Bacillati</taxon>
        <taxon>Actinomycetota</taxon>
        <taxon>Actinomycetes</taxon>
        <taxon>Geodermatophilales</taxon>
        <taxon>Geodermatophilaceae</taxon>
        <taxon>Modestobacter</taxon>
    </lineage>
</organism>
<gene>
    <name evidence="2" type="ORF">JD78_01915</name>
</gene>
<dbReference type="SUPFAM" id="SSF54427">
    <property type="entry name" value="NTF2-like"/>
    <property type="match status" value="1"/>
</dbReference>
<dbReference type="EMBL" id="VLKF01000001">
    <property type="protein sequence ID" value="TWH73392.1"/>
    <property type="molecule type" value="Genomic_DNA"/>
</dbReference>
<dbReference type="InterPro" id="IPR032710">
    <property type="entry name" value="NTF2-like_dom_sf"/>
</dbReference>
<dbReference type="AlphaFoldDB" id="A0A562IR72"/>
<name>A0A562IR72_9ACTN</name>
<evidence type="ECO:0000313" key="3">
    <source>
        <dbReference type="Proteomes" id="UP000321490"/>
    </source>
</evidence>
<protein>
    <submittedName>
        <fullName evidence="2">Uncharacterized protein (TIGR02246 family)</fullName>
    </submittedName>
</protein>
<evidence type="ECO:0000259" key="1">
    <source>
        <dbReference type="Pfam" id="PF14534"/>
    </source>
</evidence>
<dbReference type="Proteomes" id="UP000321490">
    <property type="component" value="Unassembled WGS sequence"/>
</dbReference>
<dbReference type="Gene3D" id="3.10.450.50">
    <property type="match status" value="1"/>
</dbReference>
<sequence length="156" mass="16535">MSAGHPHDTQIRALYARFLAGWNQRSGATVSSVFADDGDLIELDGTIHSGRLQIASDMRRLFAERATPTFVGIVRSLRPLGDHTAVLYAVAGMVPPGAQALEPALHTVHSLVAAEEGGRWRIAVLQSTPARYGGRAEVITALTAELEAARHGGTSA</sequence>
<evidence type="ECO:0000313" key="2">
    <source>
        <dbReference type="EMBL" id="TWH73392.1"/>
    </source>
</evidence>
<comment type="caution">
    <text evidence="2">The sequence shown here is derived from an EMBL/GenBank/DDBJ whole genome shotgun (WGS) entry which is preliminary data.</text>
</comment>
<dbReference type="RefSeq" id="WP_153356168.1">
    <property type="nucleotide sequence ID" value="NZ_JABGDC010000005.1"/>
</dbReference>
<reference evidence="2 3" key="1">
    <citation type="submission" date="2019-07" db="EMBL/GenBank/DDBJ databases">
        <title>R&amp;d 2014.</title>
        <authorList>
            <person name="Klenk H.-P."/>
        </authorList>
    </citation>
    <scope>NUCLEOTIDE SEQUENCE [LARGE SCALE GENOMIC DNA]</scope>
    <source>
        <strain evidence="2 3">DSM 45764</strain>
    </source>
</reference>